<dbReference type="OrthoDB" id="9802525at2"/>
<dbReference type="STRING" id="64971.SAMN05421831_102164"/>
<sequence>MRIAIANTQVPFEQGGAEILAQELCQAFKTRGHEAEIVTLPFKWYPSEQLLDQMQAASLLDLTSANGREIDRVITLKFPLWLVQHPHKTAWVLHQHRQAYDLYAGPYSDLHTNAQGQAIAHEIWRRDRQALQAHQGLFAIAETVAQRLWRYNQLSAQVLYPPPQNQTDFYCEPAQKYVLAPGRMDPLKRQELLLQAWQQGAPKDWQLIFIGPDTSAYGQACKAWVQAQGLTDKIHFLGRVSEQEKLKLYAQAGLVYNGVYDEDYGYVTIEAMLASKSVFIFADAGGPLEFVQAGITGRICAQADVETLAQALADLDLQQLTQEGLAGRAHIETFNLNWSYIVDTLLAT</sequence>
<accession>A0A1H6R5W4</accession>
<dbReference type="PANTHER" id="PTHR12526:SF635">
    <property type="entry name" value="GLYCOSYL TRANSFERASE GROUP 1"/>
    <property type="match status" value="1"/>
</dbReference>
<dbReference type="Pfam" id="PF00534">
    <property type="entry name" value="Glycos_transf_1"/>
    <property type="match status" value="1"/>
</dbReference>
<proteinExistence type="predicted"/>
<evidence type="ECO:0000313" key="2">
    <source>
        <dbReference type="EMBL" id="SEI46582.1"/>
    </source>
</evidence>
<protein>
    <submittedName>
        <fullName evidence="2">Glycosyltransferase involved in cell wall bisynthesis</fullName>
    </submittedName>
</protein>
<dbReference type="RefSeq" id="WP_093308509.1">
    <property type="nucleotide sequence ID" value="NZ_FNYH01000002.1"/>
</dbReference>
<dbReference type="SUPFAM" id="SSF53756">
    <property type="entry name" value="UDP-Glycosyltransferase/glycogen phosphorylase"/>
    <property type="match status" value="1"/>
</dbReference>
<evidence type="ECO:0000259" key="1">
    <source>
        <dbReference type="Pfam" id="PF00534"/>
    </source>
</evidence>
<reference evidence="3" key="1">
    <citation type="submission" date="2016-10" db="EMBL/GenBank/DDBJ databases">
        <authorList>
            <person name="Varghese N."/>
            <person name="Submissions S."/>
        </authorList>
    </citation>
    <scope>NUCLEOTIDE SEQUENCE [LARGE SCALE GENOMIC DNA]</scope>
    <source>
        <strain evidence="3">DSM 7165</strain>
    </source>
</reference>
<evidence type="ECO:0000313" key="3">
    <source>
        <dbReference type="Proteomes" id="UP000242999"/>
    </source>
</evidence>
<dbReference type="EMBL" id="FNYH01000002">
    <property type="protein sequence ID" value="SEI46582.1"/>
    <property type="molecule type" value="Genomic_DNA"/>
</dbReference>
<dbReference type="GO" id="GO:1901135">
    <property type="term" value="P:carbohydrate derivative metabolic process"/>
    <property type="evidence" value="ECO:0007669"/>
    <property type="project" value="UniProtKB-ARBA"/>
</dbReference>
<dbReference type="Proteomes" id="UP000242999">
    <property type="component" value="Unassembled WGS sequence"/>
</dbReference>
<gene>
    <name evidence="2" type="ORF">SAMN05421831_102164</name>
</gene>
<keyword evidence="3" id="KW-1185">Reference proteome</keyword>
<dbReference type="Gene3D" id="3.40.50.2000">
    <property type="entry name" value="Glycogen Phosphorylase B"/>
    <property type="match status" value="2"/>
</dbReference>
<organism evidence="2 3">
    <name type="scientific">Allopseudospirillum japonicum</name>
    <dbReference type="NCBI Taxonomy" id="64971"/>
    <lineage>
        <taxon>Bacteria</taxon>
        <taxon>Pseudomonadati</taxon>
        <taxon>Pseudomonadota</taxon>
        <taxon>Gammaproteobacteria</taxon>
        <taxon>Oceanospirillales</taxon>
        <taxon>Oceanospirillaceae</taxon>
        <taxon>Allopseudospirillum</taxon>
    </lineage>
</organism>
<dbReference type="CDD" id="cd03801">
    <property type="entry name" value="GT4_PimA-like"/>
    <property type="match status" value="1"/>
</dbReference>
<dbReference type="PANTHER" id="PTHR12526">
    <property type="entry name" value="GLYCOSYLTRANSFERASE"/>
    <property type="match status" value="1"/>
</dbReference>
<dbReference type="AlphaFoldDB" id="A0A1H6R5W4"/>
<name>A0A1H6R5W4_9GAMM</name>
<keyword evidence="2" id="KW-0808">Transferase</keyword>
<dbReference type="GO" id="GO:0016757">
    <property type="term" value="F:glycosyltransferase activity"/>
    <property type="evidence" value="ECO:0007669"/>
    <property type="project" value="InterPro"/>
</dbReference>
<dbReference type="InterPro" id="IPR001296">
    <property type="entry name" value="Glyco_trans_1"/>
</dbReference>
<feature type="domain" description="Glycosyl transferase family 1" evidence="1">
    <location>
        <begin position="175"/>
        <end position="315"/>
    </location>
</feature>